<organism evidence="1 2">
    <name type="scientific">Fusobacterium necrophorum DJ-2</name>
    <dbReference type="NCBI Taxonomy" id="1441737"/>
    <lineage>
        <taxon>Bacteria</taxon>
        <taxon>Fusobacteriati</taxon>
        <taxon>Fusobacteriota</taxon>
        <taxon>Fusobacteriia</taxon>
        <taxon>Fusobacteriales</taxon>
        <taxon>Fusobacteriaceae</taxon>
        <taxon>Fusobacterium</taxon>
    </lineage>
</organism>
<dbReference type="Proteomes" id="UP000027058">
    <property type="component" value="Unassembled WGS sequence"/>
</dbReference>
<comment type="caution">
    <text evidence="1">The sequence shown here is derived from an EMBL/GenBank/DDBJ whole genome shotgun (WGS) entry which is preliminary data.</text>
</comment>
<dbReference type="EMBL" id="JAAH01000092">
    <property type="protein sequence ID" value="KDE71715.1"/>
    <property type="molecule type" value="Genomic_DNA"/>
</dbReference>
<gene>
    <name evidence="1" type="ORF">FUSO8_07670</name>
</gene>
<reference evidence="1 2" key="1">
    <citation type="submission" date="2014-01" db="EMBL/GenBank/DDBJ databases">
        <title>Comparative genomics of Fusobacterium necrophorum wild isolates.</title>
        <authorList>
            <person name="Kittichotirat W."/>
            <person name="Bumgarner R.E."/>
            <person name="Lawrence P."/>
        </authorList>
    </citation>
    <scope>NUCLEOTIDE SEQUENCE [LARGE SCALE GENOMIC DNA]</scope>
    <source>
        <strain evidence="1 2">DJ-2</strain>
    </source>
</reference>
<dbReference type="AlphaFoldDB" id="A0AB73C2D1"/>
<protein>
    <submittedName>
        <fullName evidence="1">Uncharacterized protein</fullName>
    </submittedName>
</protein>
<proteinExistence type="predicted"/>
<sequence length="136" mass="16074">MTAKEAMELLESLIQTKKLIKIVLSDKEADAEWDKVLIRPVKIKEQDFMQFEKFKNNKSYHFNMEAACLYEEISISVKQFKQAYIHAEGKDYHLSRKGEKYFSKESENSCCHKETEHNKSKKYLLPEGKAIDFWSI</sequence>
<name>A0AB73C2D1_9FUSO</name>
<evidence type="ECO:0000313" key="2">
    <source>
        <dbReference type="Proteomes" id="UP000027058"/>
    </source>
</evidence>
<evidence type="ECO:0000313" key="1">
    <source>
        <dbReference type="EMBL" id="KDE71715.1"/>
    </source>
</evidence>
<accession>A0AB73C2D1</accession>